<dbReference type="RefSeq" id="WP_065063981.1">
    <property type="nucleotide sequence ID" value="NZ_CADFGN010000006.1"/>
</dbReference>
<gene>
    <name evidence="2" type="ORF">C7400_105136</name>
    <name evidence="3" type="ORF">SAMN05216550_106138</name>
</gene>
<feature type="transmembrane region" description="Helical" evidence="1">
    <location>
        <begin position="100"/>
        <end position="119"/>
    </location>
</feature>
<dbReference type="Proteomes" id="UP000247515">
    <property type="component" value="Unassembled WGS sequence"/>
</dbReference>
<feature type="transmembrane region" description="Helical" evidence="1">
    <location>
        <begin position="73"/>
        <end position="94"/>
    </location>
</feature>
<comment type="caution">
    <text evidence="3">The sequence shown here is derived from an EMBL/GenBank/DDBJ whole genome shotgun (WGS) entry which is preliminary data.</text>
</comment>
<keyword evidence="1" id="KW-1133">Transmembrane helix</keyword>
<organism evidence="3 4">
    <name type="scientific">Paraburkholderia tropica</name>
    <dbReference type="NCBI Taxonomy" id="92647"/>
    <lineage>
        <taxon>Bacteria</taxon>
        <taxon>Pseudomonadati</taxon>
        <taxon>Pseudomonadota</taxon>
        <taxon>Betaproteobacteria</taxon>
        <taxon>Burkholderiales</taxon>
        <taxon>Burkholderiaceae</taxon>
        <taxon>Paraburkholderia</taxon>
    </lineage>
</organism>
<dbReference type="OrthoDB" id="118744at2"/>
<feature type="transmembrane region" description="Helical" evidence="1">
    <location>
        <begin position="12"/>
        <end position="33"/>
    </location>
</feature>
<evidence type="ECO:0000313" key="2">
    <source>
        <dbReference type="EMBL" id="PXX18074.1"/>
    </source>
</evidence>
<dbReference type="InterPro" id="IPR046572">
    <property type="entry name" value="DUF6632"/>
</dbReference>
<sequence>MDPRNRLRYLRGVLLVTGAIAIFALYPLMIVWPAGWAWHTGHSDYQAMIVGIYATLGVFLVRAARDPLANLSLIWFTIWSSVVHGAIMAVQSLMAPEHRGHLLGDVPALFAIAAVLAWLTPRAAPSRARAVAGEPV</sequence>
<dbReference type="AlphaFoldDB" id="A0A1A5X410"/>
<reference evidence="3 4" key="1">
    <citation type="submission" date="2016-10" db="EMBL/GenBank/DDBJ databases">
        <authorList>
            <person name="Varghese N."/>
            <person name="Submissions S."/>
        </authorList>
    </citation>
    <scope>NUCLEOTIDE SEQUENCE [LARGE SCALE GENOMIC DNA]</scope>
    <source>
        <strain evidence="3 4">LMG 22274</strain>
    </source>
</reference>
<dbReference type="GeneID" id="61307762"/>
<feature type="transmembrane region" description="Helical" evidence="1">
    <location>
        <begin position="45"/>
        <end position="61"/>
    </location>
</feature>
<keyword evidence="1" id="KW-0472">Membrane</keyword>
<keyword evidence="5" id="KW-1185">Reference proteome</keyword>
<dbReference type="EMBL" id="QJJV01000005">
    <property type="protein sequence ID" value="PXX18074.1"/>
    <property type="molecule type" value="Genomic_DNA"/>
</dbReference>
<reference evidence="2 5" key="2">
    <citation type="submission" date="2018-05" db="EMBL/GenBank/DDBJ databases">
        <title>Genomic Encyclopedia of Type Strains, Phase IV (KMG-V): Genome sequencing to study the core and pangenomes of soil and plant-associated prokaryotes.</title>
        <authorList>
            <person name="Whitman W."/>
        </authorList>
    </citation>
    <scope>NUCLEOTIDE SEQUENCE [LARGE SCALE GENOMIC DNA]</scope>
    <source>
        <strain evidence="2 5">SIr-6563</strain>
    </source>
</reference>
<evidence type="ECO:0000256" key="1">
    <source>
        <dbReference type="SAM" id="Phobius"/>
    </source>
</evidence>
<name>A0A1A5X410_9BURK</name>
<evidence type="ECO:0000313" key="5">
    <source>
        <dbReference type="Proteomes" id="UP000247515"/>
    </source>
</evidence>
<evidence type="ECO:0000313" key="4">
    <source>
        <dbReference type="Proteomes" id="UP000183529"/>
    </source>
</evidence>
<keyword evidence="1" id="KW-0812">Transmembrane</keyword>
<proteinExistence type="predicted"/>
<dbReference type="EMBL" id="FNZM01000006">
    <property type="protein sequence ID" value="SEJ59569.1"/>
    <property type="molecule type" value="Genomic_DNA"/>
</dbReference>
<dbReference type="Pfam" id="PF20337">
    <property type="entry name" value="DUF6632"/>
    <property type="match status" value="1"/>
</dbReference>
<accession>A0A1A5X410</accession>
<protein>
    <submittedName>
        <fullName evidence="3">Uncharacterized protein</fullName>
    </submittedName>
</protein>
<dbReference type="Proteomes" id="UP000183529">
    <property type="component" value="Unassembled WGS sequence"/>
</dbReference>
<evidence type="ECO:0000313" key="3">
    <source>
        <dbReference type="EMBL" id="SEJ59569.1"/>
    </source>
</evidence>